<proteinExistence type="predicted"/>
<dbReference type="EMBL" id="KV441010">
    <property type="protein sequence ID" value="OAD65555.1"/>
    <property type="molecule type" value="Genomic_DNA"/>
</dbReference>
<dbReference type="InParanoid" id="A0A162W9A4"/>
<dbReference type="InterPro" id="IPR007527">
    <property type="entry name" value="Znf_SWIM"/>
</dbReference>
<name>A0A162W9A4_PHYB8</name>
<dbReference type="RefSeq" id="XP_018283595.1">
    <property type="nucleotide sequence ID" value="XM_018441325.1"/>
</dbReference>
<evidence type="ECO:0000259" key="2">
    <source>
        <dbReference type="PROSITE" id="PS50966"/>
    </source>
</evidence>
<gene>
    <name evidence="3" type="ORF">PHYBLDRAFT_64623</name>
</gene>
<accession>A0A162W9A4</accession>
<dbReference type="GO" id="GO:0008270">
    <property type="term" value="F:zinc ion binding"/>
    <property type="evidence" value="ECO:0007669"/>
    <property type="project" value="UniProtKB-KW"/>
</dbReference>
<dbReference type="Proteomes" id="UP000077315">
    <property type="component" value="Unassembled WGS sequence"/>
</dbReference>
<keyword evidence="1" id="KW-0479">Metal-binding</keyword>
<keyword evidence="1" id="KW-0862">Zinc</keyword>
<dbReference type="AlphaFoldDB" id="A0A162W9A4"/>
<protein>
    <recommendedName>
        <fullName evidence="2">SWIM-type domain-containing protein</fullName>
    </recommendedName>
</protein>
<evidence type="ECO:0000313" key="3">
    <source>
        <dbReference type="EMBL" id="OAD65555.1"/>
    </source>
</evidence>
<keyword evidence="1" id="KW-0863">Zinc-finger</keyword>
<dbReference type="GeneID" id="29002231"/>
<keyword evidence="4" id="KW-1185">Reference proteome</keyword>
<evidence type="ECO:0000313" key="4">
    <source>
        <dbReference type="Proteomes" id="UP000077315"/>
    </source>
</evidence>
<evidence type="ECO:0000256" key="1">
    <source>
        <dbReference type="PROSITE-ProRule" id="PRU00325"/>
    </source>
</evidence>
<dbReference type="PROSITE" id="PS50966">
    <property type="entry name" value="ZF_SWIM"/>
    <property type="match status" value="1"/>
</dbReference>
<feature type="domain" description="SWIM-type" evidence="2">
    <location>
        <begin position="489"/>
        <end position="520"/>
    </location>
</feature>
<dbReference type="OrthoDB" id="2289277at2759"/>
<sequence>MNDITFDPRTSTIYRFMPTYENKTEEFVFEAEEEYQLWVTNNPACHANWVVKNSNKSKRKVPVVALIDPNLIKVTQYIKCNHSGTKAESLKKQAVENDELPVVKRRNTTGNSIKVGCLAALVVKFFNGSKINEHVEKNLDWNAIKGLLRLEDVKLEEMENSTSMTSIPSAMMIQYKDVHNAIVARINNSARKHYKDEISTERWIAFLQEKGYQTMFDTYNSVGPLLSFLNNKDCYLMSVVVYNPVTNKGVPVAFFVISIECSYTIARWLNWLKDTNSLKVKRIMIDCSPIEQKAIWDTFGPSVQILLCHWHIKRVLESHVKKVTIPNAHLETKNVRANIRAALNLIMHSNNEADCNAHWQKFRLDYGMQFPVLMSYMEDAVCHTNNLIESYYNQLKSFYLGQSCDCRIDKIVYILSQLAERDYRQDTLETYFVIKSIRLSVADTEQKRKASVIAIERANGLVEEVELQELQAYKMYSCKYFGEGCELVYFIKFTTHLHDCSCPDSARLCKHIFLDSRVFDLPVTVRRNVVLDSAALFGLGENDSNIISEDNIALLENQMSKDEQKANLLLMNESL</sequence>
<reference evidence="4" key="1">
    <citation type="submission" date="2015-06" db="EMBL/GenBank/DDBJ databases">
        <title>Expansion of signal transduction pathways in fungi by whole-genome duplication.</title>
        <authorList>
            <consortium name="DOE Joint Genome Institute"/>
            <person name="Corrochano L.M."/>
            <person name="Kuo A."/>
            <person name="Marcet-Houben M."/>
            <person name="Polaino S."/>
            <person name="Salamov A."/>
            <person name="Villalobos J.M."/>
            <person name="Alvarez M.I."/>
            <person name="Avalos J."/>
            <person name="Benito E.P."/>
            <person name="Benoit I."/>
            <person name="Burger G."/>
            <person name="Camino L.P."/>
            <person name="Canovas D."/>
            <person name="Cerda-Olmedo E."/>
            <person name="Cheng J.-F."/>
            <person name="Dominguez A."/>
            <person name="Elias M."/>
            <person name="Eslava A.P."/>
            <person name="Glaser F."/>
            <person name="Grimwood J."/>
            <person name="Gutierrez G."/>
            <person name="Heitman J."/>
            <person name="Henrissat B."/>
            <person name="Iturriaga E.A."/>
            <person name="Lang B.F."/>
            <person name="Lavin J.L."/>
            <person name="Lee S."/>
            <person name="Li W."/>
            <person name="Lindquist E."/>
            <person name="Lopez-Garcia S."/>
            <person name="Luque E.M."/>
            <person name="Marcos A.T."/>
            <person name="Martin J."/>
            <person name="McCluskey K."/>
            <person name="Medina H.R."/>
            <person name="Miralles-Duran A."/>
            <person name="Miyazaki A."/>
            <person name="Munoz-Torres E."/>
            <person name="Oguiza J.A."/>
            <person name="Ohm R."/>
            <person name="Olmedo M."/>
            <person name="Orejas M."/>
            <person name="Ortiz-Castellanos L."/>
            <person name="Pisabarro A.G."/>
            <person name="Rodriguez-Romero J."/>
            <person name="Ruiz-Herrera J."/>
            <person name="Ruiz-Vazquez R."/>
            <person name="Sanz C."/>
            <person name="Schackwitz W."/>
            <person name="Schmutz J."/>
            <person name="Shahriari M."/>
            <person name="Shelest E."/>
            <person name="Silva-Franco F."/>
            <person name="Soanes D."/>
            <person name="Syed K."/>
            <person name="Tagua V.G."/>
            <person name="Talbot N.J."/>
            <person name="Thon M."/>
            <person name="De vries R.P."/>
            <person name="Wiebenga A."/>
            <person name="Yadav J.S."/>
            <person name="Braun E.L."/>
            <person name="Baker S."/>
            <person name="Garre V."/>
            <person name="Horwitz B."/>
            <person name="Torres-Martinez S."/>
            <person name="Idnurm A."/>
            <person name="Herrera-Estrella A."/>
            <person name="Gabaldon T."/>
            <person name="Grigoriev I.V."/>
        </authorList>
    </citation>
    <scope>NUCLEOTIDE SEQUENCE [LARGE SCALE GENOMIC DNA]</scope>
    <source>
        <strain evidence="4">NRRL 1555(-)</strain>
    </source>
</reference>
<dbReference type="STRING" id="763407.A0A162W9A4"/>
<dbReference type="VEuPathDB" id="FungiDB:PHYBLDRAFT_64623"/>
<organism evidence="3 4">
    <name type="scientific">Phycomyces blakesleeanus (strain ATCC 8743b / DSM 1359 / FGSC 10004 / NBRC 33097 / NRRL 1555)</name>
    <dbReference type="NCBI Taxonomy" id="763407"/>
    <lineage>
        <taxon>Eukaryota</taxon>
        <taxon>Fungi</taxon>
        <taxon>Fungi incertae sedis</taxon>
        <taxon>Mucoromycota</taxon>
        <taxon>Mucoromycotina</taxon>
        <taxon>Mucoromycetes</taxon>
        <taxon>Mucorales</taxon>
        <taxon>Phycomycetaceae</taxon>
        <taxon>Phycomyces</taxon>
    </lineage>
</organism>